<dbReference type="PIRSF" id="PIRSF012524">
    <property type="entry name" value="YitL_S1"/>
    <property type="match status" value="1"/>
</dbReference>
<reference evidence="11" key="2">
    <citation type="submission" date="2020-04" db="EMBL/GenBank/DDBJ databases">
        <title>Genome analysis and biological profiling of marine Cellulosimicrobium funkei MOSEL-ME6.</title>
        <authorList>
            <person name="Tanveer F."/>
            <person name="Xie Y."/>
            <person name="Shinwari Z.K."/>
        </authorList>
    </citation>
    <scope>NUCLEOTIDE SEQUENCE [LARGE SCALE GENOMIC DNA]</scope>
    <source>
        <strain evidence="11">MOSEL-ME25</strain>
    </source>
</reference>
<reference evidence="9" key="3">
    <citation type="submission" date="2020-04" db="EMBL/GenBank/DDBJ databases">
        <authorList>
            <person name="Tanveer F."/>
            <person name="Xie Y."/>
            <person name="Shinwari Z.K."/>
        </authorList>
    </citation>
    <scope>NUCLEOTIDE SEQUENCE</scope>
    <source>
        <strain evidence="9">MOSEL-ME25</strain>
    </source>
</reference>
<feature type="domain" description="Conserved virulence factor B second S1" evidence="6">
    <location>
        <begin position="74"/>
        <end position="132"/>
    </location>
</feature>
<dbReference type="OrthoDB" id="9801597at2"/>
<dbReference type="Proteomes" id="UP000527860">
    <property type="component" value="Unassembled WGS sequence"/>
</dbReference>
<comment type="caution">
    <text evidence="8">The sequence shown here is derived from an EMBL/GenBank/DDBJ whole genome shotgun (WGS) entry which is preliminary data.</text>
</comment>
<dbReference type="Pfam" id="PF21191">
    <property type="entry name" value="CvfB_1st"/>
    <property type="match status" value="1"/>
</dbReference>
<evidence type="ECO:0000313" key="9">
    <source>
        <dbReference type="EMBL" id="MDB0579162.1"/>
    </source>
</evidence>
<evidence type="ECO:0000256" key="1">
    <source>
        <dbReference type="ARBA" id="ARBA00007678"/>
    </source>
</evidence>
<dbReference type="GeneID" id="77844163"/>
<accession>A0A0C2E9Q8</accession>
<dbReference type="PANTHER" id="PTHR37296">
    <property type="entry name" value="CONSERVED VIRULENCE FACTOR B"/>
    <property type="match status" value="1"/>
</dbReference>
<dbReference type="AlphaFoldDB" id="A0A0C2E9Q8"/>
<gene>
    <name evidence="9" type="ORF">F7P68_0001245</name>
    <name evidence="8" type="ORF">SN16_01225</name>
</gene>
<evidence type="ECO:0000259" key="4">
    <source>
        <dbReference type="Pfam" id="PF13509"/>
    </source>
</evidence>
<dbReference type="InterPro" id="IPR014464">
    <property type="entry name" value="CvfB_fam"/>
</dbReference>
<dbReference type="InterPro" id="IPR039566">
    <property type="entry name" value="CvfB_S1_st"/>
</dbReference>
<evidence type="ECO:0000259" key="7">
    <source>
        <dbReference type="Pfam" id="PF21543"/>
    </source>
</evidence>
<feature type="domain" description="Conserved virulence factor B first S1" evidence="4">
    <location>
        <begin position="6"/>
        <end position="62"/>
    </location>
</feature>
<evidence type="ECO:0000256" key="3">
    <source>
        <dbReference type="PIRNR" id="PIRNR012524"/>
    </source>
</evidence>
<dbReference type="Proteomes" id="UP000031546">
    <property type="component" value="Unassembled WGS sequence"/>
</dbReference>
<dbReference type="Gene3D" id="1.10.10.10">
    <property type="entry name" value="Winged helix-like DNA-binding domain superfamily/Winged helix DNA-binding domain"/>
    <property type="match status" value="1"/>
</dbReference>
<dbReference type="Pfam" id="PF17783">
    <property type="entry name" value="WHD_CvfB"/>
    <property type="match status" value="1"/>
</dbReference>
<evidence type="ECO:0000259" key="5">
    <source>
        <dbReference type="Pfam" id="PF17783"/>
    </source>
</evidence>
<dbReference type="InterPro" id="IPR048587">
    <property type="entry name" value="CvfB_S1_3rd"/>
</dbReference>
<dbReference type="EMBL" id="JABEVU030000001">
    <property type="protein sequence ID" value="MDB0579162.1"/>
    <property type="molecule type" value="Genomic_DNA"/>
</dbReference>
<dbReference type="Pfam" id="PF21543">
    <property type="entry name" value="CvfB_2nd"/>
    <property type="match status" value="1"/>
</dbReference>
<dbReference type="InterPro" id="IPR036388">
    <property type="entry name" value="WH-like_DNA-bd_sf"/>
</dbReference>
<evidence type="ECO:0000256" key="2">
    <source>
        <dbReference type="ARBA" id="ARBA00015480"/>
    </source>
</evidence>
<organism evidence="8 10">
    <name type="scientific">Salinicoccus roseus</name>
    <dbReference type="NCBI Taxonomy" id="45670"/>
    <lineage>
        <taxon>Bacteria</taxon>
        <taxon>Bacillati</taxon>
        <taxon>Bacillota</taxon>
        <taxon>Bacilli</taxon>
        <taxon>Bacillales</taxon>
        <taxon>Staphylococcaceae</taxon>
        <taxon>Salinicoccus</taxon>
    </lineage>
</organism>
<reference evidence="8 10" key="1">
    <citation type="submission" date="2015-01" db="EMBL/GenBank/DDBJ databases">
        <title>Genome sequences of high lactate-tolerant strain Salinicoccus roseus W12 with industrial interest.</title>
        <authorList>
            <person name="Wang H."/>
            <person name="Yu B."/>
        </authorList>
    </citation>
    <scope>NUCLEOTIDE SEQUENCE [LARGE SCALE GENOMIC DNA]</scope>
    <source>
        <strain evidence="8 10">W12</strain>
    </source>
</reference>
<feature type="domain" description="Conserved virulence factor B-like winged helix" evidence="5">
    <location>
        <begin position="229"/>
        <end position="286"/>
    </location>
</feature>
<evidence type="ECO:0000259" key="6">
    <source>
        <dbReference type="Pfam" id="PF21191"/>
    </source>
</evidence>
<dbReference type="InterPro" id="IPR048588">
    <property type="entry name" value="CvfB_S1_2nd"/>
</dbReference>
<protein>
    <recommendedName>
        <fullName evidence="2">Conserved virulence factor B</fullName>
    </recommendedName>
</protein>
<evidence type="ECO:0000313" key="10">
    <source>
        <dbReference type="Proteomes" id="UP000031546"/>
    </source>
</evidence>
<dbReference type="PANTHER" id="PTHR37296:SF1">
    <property type="entry name" value="CONSERVED VIRULENCE FACTOR B"/>
    <property type="match status" value="1"/>
</dbReference>
<dbReference type="InterPro" id="IPR012340">
    <property type="entry name" value="NA-bd_OB-fold"/>
</dbReference>
<feature type="domain" description="Conserved virulence factor B third S1" evidence="7">
    <location>
        <begin position="149"/>
        <end position="215"/>
    </location>
</feature>
<comment type="similarity">
    <text evidence="1 3">Belongs to the CvfB family.</text>
</comment>
<evidence type="ECO:0000313" key="11">
    <source>
        <dbReference type="Proteomes" id="UP000527860"/>
    </source>
</evidence>
<keyword evidence="11" id="KW-1185">Reference proteome</keyword>
<name>A0A0C2E9Q8_9STAP</name>
<sequence length="290" mass="33159">MNQISGTVQFLEVIKKEGSTYHLKTEDALYIRMNASTSDREYEIGEEISAFIYPNRSGELFAAPVVPDASVEQYGYATVTEVNREGAFVDIGIPREILVPWIDLPKVKSVWPKEGDKLYLKLRAESDSQLYGRLITENEAAERFTPVEASKFEELKNKWMEGRPYRLLRIGTFLLTEDGHKVFVHESEREDEPRLGELKKFRVIGINDKGEINGSFIQQAYKKMDADSEKLLDYITKNGGRMPLNDKSSPEDIKEAFNMSKGSFKRALGRLMKEGKVEQTSKETVLKENR</sequence>
<dbReference type="RefSeq" id="WP_040104784.1">
    <property type="nucleotide sequence ID" value="NZ_JABEVU030000001.1"/>
</dbReference>
<dbReference type="InterPro" id="IPR040764">
    <property type="entry name" value="CvfB_WH"/>
</dbReference>
<dbReference type="Gene3D" id="2.40.50.140">
    <property type="entry name" value="Nucleic acid-binding proteins"/>
    <property type="match status" value="2"/>
</dbReference>
<reference evidence="9 11" key="4">
    <citation type="submission" date="2022-12" db="EMBL/GenBank/DDBJ databases">
        <title>Genome analysis and biological profiling of marine Salinicoccus roseus MOSEL-ME25.</title>
        <authorList>
            <person name="Mirza F.T."/>
            <person name="Xie Y."/>
            <person name="Shinwari Z.K."/>
        </authorList>
    </citation>
    <scope>NUCLEOTIDE SEQUENCE [LARGE SCALE GENOMIC DNA]</scope>
    <source>
        <strain evidence="9 11">MOSEL-ME25</strain>
    </source>
</reference>
<dbReference type="EMBL" id="JXII01000001">
    <property type="protein sequence ID" value="KIH72012.1"/>
    <property type="molecule type" value="Genomic_DNA"/>
</dbReference>
<dbReference type="STRING" id="45670.SN16_01225"/>
<dbReference type="Pfam" id="PF13509">
    <property type="entry name" value="S1_2"/>
    <property type="match status" value="1"/>
</dbReference>
<evidence type="ECO:0000313" key="8">
    <source>
        <dbReference type="EMBL" id="KIH72012.1"/>
    </source>
</evidence>
<proteinExistence type="inferred from homology"/>